<feature type="compositionally biased region" description="Low complexity" evidence="1">
    <location>
        <begin position="390"/>
        <end position="408"/>
    </location>
</feature>
<name>A0A2A9NPV0_9AGAR</name>
<feature type="region of interest" description="Disordered" evidence="1">
    <location>
        <begin position="64"/>
        <end position="140"/>
    </location>
</feature>
<evidence type="ECO:0000313" key="3">
    <source>
        <dbReference type="Proteomes" id="UP000242287"/>
    </source>
</evidence>
<dbReference type="EMBL" id="KZ302021">
    <property type="protein sequence ID" value="PFH49713.1"/>
    <property type="molecule type" value="Genomic_DNA"/>
</dbReference>
<sequence>MTLIEKVYFPPPPPTTNTLTPRQRAHLRRSTKKLTQILGVTPHLVDMNAPSISLDALLKRGLYVPESDSPPNKSPLSPFDSRSRLRDSPGGVTSLATRAVPSNAPRPQTTGTSATSSSSSSPTTTPSASSLPSRSSFIDFDDDEWSNAGNVCLMGSAPEQHQQKHAKSSQRPPVVCLARGSQHASTGSLKVKPDSPLEARFNTNTEQTNHPYSSSYSPVEIDEEEAEPRLSTLFPTPTCVGDDHDRLDDYNNDDNEDEDDDEGDDDDDDGSDDVDDDFKFDMVVGGVPPVVVVPPSWNEFRRKKMAKLHSRLGDNVPISLVFPAKRSDESDSESDLEREGKHGKKRVSDGEVEKERKESLEINDVAGFQHRTDAPHHHHHHHHHQREKLASGTSTSASTSSSPSASMSNLNSIKSRIAATCDSLLFPYPYRAPRKSVTQQQSQQQRRRSRTISICSKNEDGGEETTVLIERNEYACLGHPFANWEFTAAGMKGVVLEESLSASKLRKHGSFLRTIFESPDEYRDMDERFEGELEREEETRVSSEWYLSDAEGDEGRIRKERVVLDEGNDREWGQPMAVPERTWSHRRKPPPAYEP</sequence>
<accession>A0A2A9NPV0</accession>
<feature type="compositionally biased region" description="Low complexity" evidence="1">
    <location>
        <begin position="109"/>
        <end position="136"/>
    </location>
</feature>
<gene>
    <name evidence="2" type="ORF">AMATHDRAFT_62559</name>
</gene>
<feature type="compositionally biased region" description="Basic residues" evidence="1">
    <location>
        <begin position="376"/>
        <end position="386"/>
    </location>
</feature>
<dbReference type="Proteomes" id="UP000242287">
    <property type="component" value="Unassembled WGS sequence"/>
</dbReference>
<feature type="compositionally biased region" description="Acidic residues" evidence="1">
    <location>
        <begin position="250"/>
        <end position="278"/>
    </location>
</feature>
<feature type="region of interest" description="Disordered" evidence="1">
    <location>
        <begin position="158"/>
        <end position="281"/>
    </location>
</feature>
<feature type="compositionally biased region" description="Basic and acidic residues" evidence="1">
    <location>
        <begin position="325"/>
        <end position="360"/>
    </location>
</feature>
<dbReference type="OrthoDB" id="3034829at2759"/>
<evidence type="ECO:0000313" key="2">
    <source>
        <dbReference type="EMBL" id="PFH49713.1"/>
    </source>
</evidence>
<keyword evidence="3" id="KW-1185">Reference proteome</keyword>
<feature type="region of interest" description="Disordered" evidence="1">
    <location>
        <begin position="323"/>
        <end position="408"/>
    </location>
</feature>
<organism evidence="2 3">
    <name type="scientific">Amanita thiersii Skay4041</name>
    <dbReference type="NCBI Taxonomy" id="703135"/>
    <lineage>
        <taxon>Eukaryota</taxon>
        <taxon>Fungi</taxon>
        <taxon>Dikarya</taxon>
        <taxon>Basidiomycota</taxon>
        <taxon>Agaricomycotina</taxon>
        <taxon>Agaricomycetes</taxon>
        <taxon>Agaricomycetidae</taxon>
        <taxon>Agaricales</taxon>
        <taxon>Pluteineae</taxon>
        <taxon>Amanitaceae</taxon>
        <taxon>Amanita</taxon>
    </lineage>
</organism>
<evidence type="ECO:0000256" key="1">
    <source>
        <dbReference type="SAM" id="MobiDB-lite"/>
    </source>
</evidence>
<proteinExistence type="predicted"/>
<protein>
    <submittedName>
        <fullName evidence="2">Uncharacterized protein</fullName>
    </submittedName>
</protein>
<feature type="region of interest" description="Disordered" evidence="1">
    <location>
        <begin position="568"/>
        <end position="595"/>
    </location>
</feature>
<feature type="region of interest" description="Disordered" evidence="1">
    <location>
        <begin position="432"/>
        <end position="452"/>
    </location>
</feature>
<feature type="region of interest" description="Disordered" evidence="1">
    <location>
        <begin position="1"/>
        <end position="24"/>
    </location>
</feature>
<reference evidence="2 3" key="1">
    <citation type="submission" date="2014-02" db="EMBL/GenBank/DDBJ databases">
        <title>Transposable element dynamics among asymbiotic and ectomycorrhizal Amanita fungi.</title>
        <authorList>
            <consortium name="DOE Joint Genome Institute"/>
            <person name="Hess J."/>
            <person name="Skrede I."/>
            <person name="Wolfe B."/>
            <person name="LaButti K."/>
            <person name="Ohm R.A."/>
            <person name="Grigoriev I.V."/>
            <person name="Pringle A."/>
        </authorList>
    </citation>
    <scope>NUCLEOTIDE SEQUENCE [LARGE SCALE GENOMIC DNA]</scope>
    <source>
        <strain evidence="2 3">SKay4041</strain>
    </source>
</reference>
<feature type="compositionally biased region" description="Polar residues" evidence="1">
    <location>
        <begin position="201"/>
        <end position="217"/>
    </location>
</feature>
<dbReference type="AlphaFoldDB" id="A0A2A9NPV0"/>